<protein>
    <submittedName>
        <fullName evidence="1">Uncharacterized protein</fullName>
    </submittedName>
</protein>
<gene>
    <name evidence="1" type="ORF">NVS88_13595</name>
</gene>
<comment type="caution">
    <text evidence="1">The sequence shown here is derived from an EMBL/GenBank/DDBJ whole genome shotgun (WGS) entry which is preliminary data.</text>
</comment>
<accession>A0A9X4REA1</accession>
<name>A0A9X4REA1_9ACTN</name>
<dbReference type="Proteomes" id="UP001152755">
    <property type="component" value="Unassembled WGS sequence"/>
</dbReference>
<organism evidence="1 2">
    <name type="scientific">Speluncibacter jeojiensis</name>
    <dbReference type="NCBI Taxonomy" id="2710754"/>
    <lineage>
        <taxon>Bacteria</taxon>
        <taxon>Bacillati</taxon>
        <taxon>Actinomycetota</taxon>
        <taxon>Actinomycetes</taxon>
        <taxon>Mycobacteriales</taxon>
        <taxon>Speluncibacteraceae</taxon>
        <taxon>Speluncibacter</taxon>
    </lineage>
</organism>
<sequence length="103" mass="10832">MVRTDDDGIVLTDRALAGMLAPAIGALGPGVRSLRVGVDDGTVTGVDVDLAGRYGDRLLEVSDEIRDVVRTVVVRLLGEDVVPEGMSIDVSWVDVTADLSGLR</sequence>
<dbReference type="EMBL" id="JANRHA010000008">
    <property type="protein sequence ID" value="MDG3015589.1"/>
    <property type="molecule type" value="Genomic_DNA"/>
</dbReference>
<keyword evidence="2" id="KW-1185">Reference proteome</keyword>
<evidence type="ECO:0000313" key="2">
    <source>
        <dbReference type="Proteomes" id="UP001152755"/>
    </source>
</evidence>
<dbReference type="AlphaFoldDB" id="A0A9X4REA1"/>
<evidence type="ECO:0000313" key="1">
    <source>
        <dbReference type="EMBL" id="MDG3015589.1"/>
    </source>
</evidence>
<reference evidence="1" key="1">
    <citation type="submission" date="2022-08" db="EMBL/GenBank/DDBJ databases">
        <title>Genome analysis of Corynebacteriales strain.</title>
        <authorList>
            <person name="Lee S.D."/>
        </authorList>
    </citation>
    <scope>NUCLEOTIDE SEQUENCE</scope>
    <source>
        <strain evidence="1">D3-21</strain>
    </source>
</reference>
<proteinExistence type="predicted"/>
<dbReference type="RefSeq" id="WP_332520116.1">
    <property type="nucleotide sequence ID" value="NZ_JANRHA010000008.1"/>
</dbReference>